<proteinExistence type="predicted"/>
<dbReference type="Proteomes" id="UP001190491">
    <property type="component" value="Unassembled WGS sequence"/>
</dbReference>
<sequence length="192" mass="20512">MLADFDPSASAQETLQPQQPQQPQAPHKPTQQPASYFAGADAARRAVEMALPLITQAMTRPQDVGDSGFLHIVVMDPARSPVECAFDEAVLYEYSVGDRAQWDADYAAYARAKARLAWQHGMSTHALQSLRPHVLRAGDTNLWGSAVLDGIVVGVSGALPFYDEAFAHVVAACLRAIAKQAAAATGGTLRLA</sequence>
<comment type="caution">
    <text evidence="2">The sequence shown here is derived from an EMBL/GenBank/DDBJ whole genome shotgun (WGS) entry which is preliminary data.</text>
</comment>
<evidence type="ECO:0000313" key="3">
    <source>
        <dbReference type="EMBL" id="CAJ0875152.1"/>
    </source>
</evidence>
<name>A0AAD2F5T4_9RALS</name>
<evidence type="ECO:0000313" key="5">
    <source>
        <dbReference type="Proteomes" id="UP001190491"/>
    </source>
</evidence>
<evidence type="ECO:0000256" key="1">
    <source>
        <dbReference type="SAM" id="MobiDB-lite"/>
    </source>
</evidence>
<gene>
    <name evidence="3" type="ORF">R77564_02094</name>
    <name evidence="2" type="ORF">R77567_02520</name>
</gene>
<reference evidence="2 4" key="1">
    <citation type="submission" date="2023-07" db="EMBL/GenBank/DDBJ databases">
        <authorList>
            <person name="Peeters C."/>
        </authorList>
    </citation>
    <scope>NUCLEOTIDE SEQUENCE</scope>
    <source>
        <strain evidence="3 4">LMG 32965</strain>
        <strain evidence="2">R-77567</strain>
    </source>
</reference>
<keyword evidence="4" id="KW-1185">Reference proteome</keyword>
<evidence type="ECO:0000313" key="2">
    <source>
        <dbReference type="EMBL" id="CAJ0871921.1"/>
    </source>
</evidence>
<dbReference type="EMBL" id="CAUDKO010000004">
    <property type="protein sequence ID" value="CAJ0871921.1"/>
    <property type="molecule type" value="Genomic_DNA"/>
</dbReference>
<organism evidence="2 5">
    <name type="scientific">Ralstonia flatus</name>
    <dbReference type="NCBI Taxonomy" id="3058601"/>
    <lineage>
        <taxon>Bacteria</taxon>
        <taxon>Pseudomonadati</taxon>
        <taxon>Pseudomonadota</taxon>
        <taxon>Betaproteobacteria</taxon>
        <taxon>Burkholderiales</taxon>
        <taxon>Burkholderiaceae</taxon>
        <taxon>Ralstonia</taxon>
    </lineage>
</organism>
<accession>A0AAD2F5T4</accession>
<dbReference type="Proteomes" id="UP001189792">
    <property type="component" value="Unassembled WGS sequence"/>
</dbReference>
<feature type="region of interest" description="Disordered" evidence="1">
    <location>
        <begin position="1"/>
        <end position="34"/>
    </location>
</feature>
<dbReference type="EMBL" id="CAUDLI010000004">
    <property type="protein sequence ID" value="CAJ0875152.1"/>
    <property type="molecule type" value="Genomic_DNA"/>
</dbReference>
<protein>
    <submittedName>
        <fullName evidence="2">Uncharacterized protein</fullName>
    </submittedName>
</protein>
<dbReference type="AlphaFoldDB" id="A0AAD2F5T4"/>
<evidence type="ECO:0000313" key="4">
    <source>
        <dbReference type="Proteomes" id="UP001189792"/>
    </source>
</evidence>
<feature type="compositionally biased region" description="Low complexity" evidence="1">
    <location>
        <begin position="16"/>
        <end position="33"/>
    </location>
</feature>